<keyword evidence="2" id="KW-1185">Reference proteome</keyword>
<dbReference type="RefSeq" id="WP_322611093.1">
    <property type="nucleotide sequence ID" value="NZ_JAXLNX010000006.1"/>
</dbReference>
<comment type="caution">
    <text evidence="1">The sequence shown here is derived from an EMBL/GenBank/DDBJ whole genome shotgun (WGS) entry which is preliminary data.</text>
</comment>
<organism evidence="1 2">
    <name type="scientific">Lysinibacillus irui</name>
    <dbReference type="NCBI Taxonomy" id="2998077"/>
    <lineage>
        <taxon>Bacteria</taxon>
        <taxon>Bacillati</taxon>
        <taxon>Bacillota</taxon>
        <taxon>Bacilli</taxon>
        <taxon>Bacillales</taxon>
        <taxon>Bacillaceae</taxon>
        <taxon>Lysinibacillus</taxon>
    </lineage>
</organism>
<sequence>MRFTEKFSLPSHRQADYDFINIRVDTDNLLFLDPTRFAVNDDIFSKECSKIVQDFFDTIFNLYVANKMSEARKNFSSSGESNEIFLGYTNGFPRGNGNSEESLTNVFNYVHEKGLLTKKVVGRIEDFHIFVPDFGEDLLSDLVASLIKKKLIEFTQEQCEKYGIIMDKKVKMNYWNHTKHSWYSIETMLPQVDGYEVVLIPKNMAVSKFLYTPSNYWTQVISGWRQKYHKENDTKLHRDNVGRNGFVKKETIRELEGNGMTEKEYLVEQTIKDISRIVSFRRNIENTQRGSNNNQLSDEDLENYIIASYDKIPRSIS</sequence>
<evidence type="ECO:0000313" key="1">
    <source>
        <dbReference type="EMBL" id="MEA0975963.1"/>
    </source>
</evidence>
<accession>A0ABU5NIV3</accession>
<reference evidence="1 2" key="1">
    <citation type="submission" date="2023-12" db="EMBL/GenBank/DDBJ databases">
        <title>Genome comparison identifies genes involved in endophytic behavior of Lysinibacillus irui and provides insights into its role as a plant-growth promoting bacterium.</title>
        <authorList>
            <person name="Hilario S."/>
            <person name="Matos I."/>
            <person name="Goncalves M.F.M."/>
            <person name="Pardo C.A."/>
            <person name="Santos M.J."/>
        </authorList>
    </citation>
    <scope>NUCLEOTIDE SEQUENCE [LARGE SCALE GENOMIC DNA]</scope>
    <source>
        <strain evidence="1 2">B3</strain>
    </source>
</reference>
<evidence type="ECO:0000313" key="2">
    <source>
        <dbReference type="Proteomes" id="UP001289615"/>
    </source>
</evidence>
<dbReference type="EMBL" id="JAXUIA010000003">
    <property type="protein sequence ID" value="MEA0975963.1"/>
    <property type="molecule type" value="Genomic_DNA"/>
</dbReference>
<protein>
    <submittedName>
        <fullName evidence="1">Uncharacterized protein</fullName>
    </submittedName>
</protein>
<name>A0ABU5NIV3_9BACI</name>
<gene>
    <name evidence="1" type="ORF">U6C28_06585</name>
</gene>
<proteinExistence type="predicted"/>
<dbReference type="Proteomes" id="UP001289615">
    <property type="component" value="Unassembled WGS sequence"/>
</dbReference>